<dbReference type="AlphaFoldDB" id="K5X2A4"/>
<reference evidence="2" key="1">
    <citation type="journal article" date="2012" name="Proc. Natl. Acad. Sci. U.S.A.">
        <title>Genome sequence of the button mushroom Agaricus bisporus reveals mechanisms governing adaptation to a humic-rich ecological niche.</title>
        <authorList>
            <person name="Morin E."/>
            <person name="Kohler A."/>
            <person name="Baker A.R."/>
            <person name="Foulongne-Oriol M."/>
            <person name="Lombard V."/>
            <person name="Nagy L.G."/>
            <person name="Ohm R.A."/>
            <person name="Patyshakuliyeva A."/>
            <person name="Brun A."/>
            <person name="Aerts A.L."/>
            <person name="Bailey A.M."/>
            <person name="Billette C."/>
            <person name="Coutinho P.M."/>
            <person name="Deakin G."/>
            <person name="Doddapaneni H."/>
            <person name="Floudas D."/>
            <person name="Grimwood J."/>
            <person name="Hilden K."/>
            <person name="Kuees U."/>
            <person name="LaButti K.M."/>
            <person name="Lapidus A."/>
            <person name="Lindquist E.A."/>
            <person name="Lucas S.M."/>
            <person name="Murat C."/>
            <person name="Riley R.W."/>
            <person name="Salamov A.A."/>
            <person name="Schmutz J."/>
            <person name="Subramanian V."/>
            <person name="Woesten H.A.B."/>
            <person name="Xu J."/>
            <person name="Eastwood D.C."/>
            <person name="Foster G.D."/>
            <person name="Sonnenberg A.S."/>
            <person name="Cullen D."/>
            <person name="de Vries R.P."/>
            <person name="Lundell T."/>
            <person name="Hibbett D.S."/>
            <person name="Henrissat B."/>
            <person name="Burton K.S."/>
            <person name="Kerrigan R.W."/>
            <person name="Challen M.P."/>
            <person name="Grigoriev I.V."/>
            <person name="Martin F."/>
        </authorList>
    </citation>
    <scope>NUCLEOTIDE SEQUENCE [LARGE SCALE GENOMIC DNA]</scope>
    <source>
        <strain evidence="2">JB137-S8 / ATCC MYA-4627 / FGSC 10392</strain>
    </source>
</reference>
<proteinExistence type="predicted"/>
<dbReference type="InParanoid" id="K5X2A4"/>
<dbReference type="KEGG" id="abp:AGABI1DRAFT83337"/>
<dbReference type="RefSeq" id="XP_007327714.1">
    <property type="nucleotide sequence ID" value="XM_007327652.1"/>
</dbReference>
<dbReference type="HOGENOM" id="CLU_2928821_0_0_1"/>
<gene>
    <name evidence="1" type="ORF">AGABI1DRAFT_83337</name>
</gene>
<organism evidence="1 2">
    <name type="scientific">Agaricus bisporus var. burnettii (strain JB137-S8 / ATCC MYA-4627 / FGSC 10392)</name>
    <name type="common">White button mushroom</name>
    <dbReference type="NCBI Taxonomy" id="597362"/>
    <lineage>
        <taxon>Eukaryota</taxon>
        <taxon>Fungi</taxon>
        <taxon>Dikarya</taxon>
        <taxon>Basidiomycota</taxon>
        <taxon>Agaricomycotina</taxon>
        <taxon>Agaricomycetes</taxon>
        <taxon>Agaricomycetidae</taxon>
        <taxon>Agaricales</taxon>
        <taxon>Agaricineae</taxon>
        <taxon>Agaricaceae</taxon>
        <taxon>Agaricus</taxon>
    </lineage>
</organism>
<keyword evidence="2" id="KW-1185">Reference proteome</keyword>
<dbReference type="GeneID" id="18831903"/>
<protein>
    <submittedName>
        <fullName evidence="1">Uncharacterized protein</fullName>
    </submittedName>
</protein>
<dbReference type="Proteomes" id="UP000008493">
    <property type="component" value="Unassembled WGS sequence"/>
</dbReference>
<name>K5X2A4_AGABU</name>
<dbReference type="EMBL" id="JH971387">
    <property type="protein sequence ID" value="EKM81946.1"/>
    <property type="molecule type" value="Genomic_DNA"/>
</dbReference>
<feature type="non-terminal residue" evidence="1">
    <location>
        <position position="61"/>
    </location>
</feature>
<evidence type="ECO:0000313" key="1">
    <source>
        <dbReference type="EMBL" id="EKM81946.1"/>
    </source>
</evidence>
<accession>K5X2A4</accession>
<sequence>RGPRQSLEAGLRVVEMTLPSQWVTLVYSRCLLEPPKSPVNRPCCFPHLCQLKNVSRERSDI</sequence>
<evidence type="ECO:0000313" key="2">
    <source>
        <dbReference type="Proteomes" id="UP000008493"/>
    </source>
</evidence>